<dbReference type="OrthoDB" id="6913537at2"/>
<proteinExistence type="predicted"/>
<sequence length="158" mass="16749">MKWITLVAAGAALAGCSGKIFTYTSCTESPCKGVPFYTMKEVSQPYVYDRILGADGKAIRIAGDIAGKDCEQVEGYETKLVVSKVSNYVYYDAGFFETSKFGVELNSNGTLSKVSTESTPAIKETAEAIATLATAYRTVKPAKSLALAGTPKCTSKAP</sequence>
<organism evidence="1 2">
    <name type="scientific">Pseudomonas mosselii</name>
    <dbReference type="NCBI Taxonomy" id="78327"/>
    <lineage>
        <taxon>Bacteria</taxon>
        <taxon>Pseudomonadati</taxon>
        <taxon>Pseudomonadota</taxon>
        <taxon>Gammaproteobacteria</taxon>
        <taxon>Pseudomonadales</taxon>
        <taxon>Pseudomonadaceae</taxon>
        <taxon>Pseudomonas</taxon>
    </lineage>
</organism>
<dbReference type="AlphaFoldDB" id="A0A5R8ZJJ3"/>
<protein>
    <recommendedName>
        <fullName evidence="3">Lipoprotein</fullName>
    </recommendedName>
</protein>
<accession>A0A5R8ZJJ3</accession>
<name>A0A5R8ZJJ3_9PSED</name>
<dbReference type="Proteomes" id="UP000309819">
    <property type="component" value="Unassembled WGS sequence"/>
</dbReference>
<keyword evidence="2" id="KW-1185">Reference proteome</keyword>
<reference evidence="1 2" key="1">
    <citation type="submission" date="2019-05" db="EMBL/GenBank/DDBJ databases">
        <title>Pseudomonas sp. SC006 isolated from lettuce that can produce HBGAs.</title>
        <authorList>
            <person name="Wang D."/>
            <person name="Liao N."/>
            <person name="Liu D."/>
            <person name="Zhang Z."/>
            <person name="Zou S."/>
        </authorList>
    </citation>
    <scope>NUCLEOTIDE SEQUENCE [LARGE SCALE GENOMIC DNA]</scope>
    <source>
        <strain evidence="1 2">SC006</strain>
    </source>
</reference>
<evidence type="ECO:0008006" key="3">
    <source>
        <dbReference type="Google" id="ProtNLM"/>
    </source>
</evidence>
<evidence type="ECO:0000313" key="1">
    <source>
        <dbReference type="EMBL" id="TLP65006.1"/>
    </source>
</evidence>
<gene>
    <name evidence="1" type="ORF">FEM01_02170</name>
</gene>
<dbReference type="EMBL" id="VAUO01000001">
    <property type="protein sequence ID" value="TLP65006.1"/>
    <property type="molecule type" value="Genomic_DNA"/>
</dbReference>
<comment type="caution">
    <text evidence="1">The sequence shown here is derived from an EMBL/GenBank/DDBJ whole genome shotgun (WGS) entry which is preliminary data.</text>
</comment>
<dbReference type="PROSITE" id="PS51257">
    <property type="entry name" value="PROKAR_LIPOPROTEIN"/>
    <property type="match status" value="1"/>
</dbReference>
<evidence type="ECO:0000313" key="2">
    <source>
        <dbReference type="Proteomes" id="UP000309819"/>
    </source>
</evidence>
<dbReference type="RefSeq" id="WP_138217640.1">
    <property type="nucleotide sequence ID" value="NZ_VAUO01000001.1"/>
</dbReference>